<dbReference type="Pfam" id="PF00355">
    <property type="entry name" value="Rieske"/>
    <property type="match status" value="1"/>
</dbReference>
<dbReference type="InterPro" id="IPR050584">
    <property type="entry name" value="Cholesterol_7-desaturase"/>
</dbReference>
<dbReference type="Gene3D" id="2.102.10.10">
    <property type="entry name" value="Rieske [2Fe-2S] iron-sulphur domain"/>
    <property type="match status" value="1"/>
</dbReference>
<dbReference type="AlphaFoldDB" id="A0A7W9UM73"/>
<dbReference type="Pfam" id="PF19299">
    <property type="entry name" value="DUF5914"/>
    <property type="match status" value="1"/>
</dbReference>
<proteinExistence type="predicted"/>
<organism evidence="7 8">
    <name type="scientific">Nocardia transvalensis</name>
    <dbReference type="NCBI Taxonomy" id="37333"/>
    <lineage>
        <taxon>Bacteria</taxon>
        <taxon>Bacillati</taxon>
        <taxon>Actinomycetota</taxon>
        <taxon>Actinomycetes</taxon>
        <taxon>Mycobacteriales</taxon>
        <taxon>Nocardiaceae</taxon>
        <taxon>Nocardia</taxon>
    </lineage>
</organism>
<dbReference type="GO" id="GO:0016705">
    <property type="term" value="F:oxidoreductase activity, acting on paired donors, with incorporation or reduction of molecular oxygen"/>
    <property type="evidence" value="ECO:0007669"/>
    <property type="project" value="UniProtKB-ARBA"/>
</dbReference>
<reference evidence="7 8" key="1">
    <citation type="submission" date="2020-08" db="EMBL/GenBank/DDBJ databases">
        <title>Sequencing the genomes of 1000 actinobacteria strains.</title>
        <authorList>
            <person name="Klenk H.-P."/>
        </authorList>
    </citation>
    <scope>NUCLEOTIDE SEQUENCE [LARGE SCALE GENOMIC DNA]</scope>
    <source>
        <strain evidence="7 8">DSM 43582</strain>
    </source>
</reference>
<dbReference type="Proteomes" id="UP000540412">
    <property type="component" value="Unassembled WGS sequence"/>
</dbReference>
<comment type="caution">
    <text evidence="7">The sequence shown here is derived from an EMBL/GenBank/DDBJ whole genome shotgun (WGS) entry which is preliminary data.</text>
</comment>
<name>A0A7W9UM73_9NOCA</name>
<dbReference type="InterPro" id="IPR036922">
    <property type="entry name" value="Rieske_2Fe-2S_sf"/>
</dbReference>
<keyword evidence="8" id="KW-1185">Reference proteome</keyword>
<gene>
    <name evidence="7" type="ORF">BJY24_007215</name>
</gene>
<dbReference type="PANTHER" id="PTHR21266">
    <property type="entry name" value="IRON-SULFUR DOMAIN CONTAINING PROTEIN"/>
    <property type="match status" value="1"/>
</dbReference>
<feature type="domain" description="Rieske" evidence="6">
    <location>
        <begin position="54"/>
        <end position="143"/>
    </location>
</feature>
<dbReference type="PROSITE" id="PS51296">
    <property type="entry name" value="RIESKE"/>
    <property type="match status" value="1"/>
</dbReference>
<evidence type="ECO:0000256" key="3">
    <source>
        <dbReference type="ARBA" id="ARBA00023002"/>
    </source>
</evidence>
<keyword evidence="1" id="KW-0001">2Fe-2S</keyword>
<dbReference type="GO" id="GO:0004497">
    <property type="term" value="F:monooxygenase activity"/>
    <property type="evidence" value="ECO:0007669"/>
    <property type="project" value="UniProtKB-ARBA"/>
</dbReference>
<evidence type="ECO:0000313" key="7">
    <source>
        <dbReference type="EMBL" id="MBB5918303.1"/>
    </source>
</evidence>
<dbReference type="GO" id="GO:0051537">
    <property type="term" value="F:2 iron, 2 sulfur cluster binding"/>
    <property type="evidence" value="ECO:0007669"/>
    <property type="project" value="UniProtKB-KW"/>
</dbReference>
<evidence type="ECO:0000256" key="2">
    <source>
        <dbReference type="ARBA" id="ARBA00022723"/>
    </source>
</evidence>
<evidence type="ECO:0000313" key="8">
    <source>
        <dbReference type="Proteomes" id="UP000540412"/>
    </source>
</evidence>
<evidence type="ECO:0000259" key="6">
    <source>
        <dbReference type="PROSITE" id="PS51296"/>
    </source>
</evidence>
<evidence type="ECO:0000256" key="5">
    <source>
        <dbReference type="ARBA" id="ARBA00023014"/>
    </source>
</evidence>
<dbReference type="EMBL" id="JACHIT010000002">
    <property type="protein sequence ID" value="MBB5918303.1"/>
    <property type="molecule type" value="Genomic_DNA"/>
</dbReference>
<protein>
    <recommendedName>
        <fullName evidence="6">Rieske domain-containing protein</fullName>
    </recommendedName>
</protein>
<evidence type="ECO:0000256" key="1">
    <source>
        <dbReference type="ARBA" id="ARBA00022714"/>
    </source>
</evidence>
<dbReference type="InterPro" id="IPR045612">
    <property type="entry name" value="DUF5914"/>
</dbReference>
<sequence length="347" mass="37577">MTLSRNPARWWKSAPLQPFSPETWSEQRPTYAQARPGLIRSALSEALSRPSGNWYVIGAARDITAARPFGTTVAGVEIVAWRDTRGTLHAGPGACPHLGADLATARISGDALVCRWHGLRIEGGCSPLWTAFPSYDDGVLAWVRLDAVGGETPTDTPILATRPADTHVHAVAALTGVCEPADIIANRLDPWHGSWFHPYSFARLEVTETPSPDNGHRFLVAVTFRVAKRLGVPVEAEFTCPDPRTIVMRIVSGEGVGSIVETHATPAGSGPDGRPRTTVVEAVIAASDRPGFRVAQRATPVLRPLIVRAAKRLWRDDLIYAERRYHLRSRTEPARPPAAPPGSGRDA</sequence>
<dbReference type="PANTHER" id="PTHR21266:SF60">
    <property type="entry name" value="3-KETOSTEROID-9-ALPHA-MONOOXYGENASE, OXYGENASE COMPONENT"/>
    <property type="match status" value="1"/>
</dbReference>
<keyword evidence="3" id="KW-0560">Oxidoreductase</keyword>
<evidence type="ECO:0000256" key="4">
    <source>
        <dbReference type="ARBA" id="ARBA00023004"/>
    </source>
</evidence>
<dbReference type="SUPFAM" id="SSF50022">
    <property type="entry name" value="ISP domain"/>
    <property type="match status" value="1"/>
</dbReference>
<keyword evidence="2" id="KW-0479">Metal-binding</keyword>
<keyword evidence="4" id="KW-0408">Iron</keyword>
<dbReference type="InterPro" id="IPR017941">
    <property type="entry name" value="Rieske_2Fe-2S"/>
</dbReference>
<keyword evidence="5" id="KW-0411">Iron-sulfur</keyword>
<dbReference type="GO" id="GO:0046872">
    <property type="term" value="F:metal ion binding"/>
    <property type="evidence" value="ECO:0007669"/>
    <property type="project" value="UniProtKB-KW"/>
</dbReference>
<dbReference type="RefSeq" id="WP_051163259.1">
    <property type="nucleotide sequence ID" value="NZ_JACHIT010000002.1"/>
</dbReference>
<accession>A0A7W9UM73</accession>